<organism evidence="1 2">
    <name type="scientific">Desulfonema limicola</name>
    <dbReference type="NCBI Taxonomy" id="45656"/>
    <lineage>
        <taxon>Bacteria</taxon>
        <taxon>Pseudomonadati</taxon>
        <taxon>Thermodesulfobacteriota</taxon>
        <taxon>Desulfobacteria</taxon>
        <taxon>Desulfobacterales</taxon>
        <taxon>Desulfococcaceae</taxon>
        <taxon>Desulfonema</taxon>
    </lineage>
</organism>
<dbReference type="KEGG" id="dli:dnl_20760"/>
<proteinExistence type="predicted"/>
<accession>A0A975GFZ1</accession>
<name>A0A975GFZ1_9BACT</name>
<dbReference type="AlphaFoldDB" id="A0A975GFZ1"/>
<keyword evidence="2" id="KW-1185">Reference proteome</keyword>
<protein>
    <submittedName>
        <fullName evidence="1">Uncharacterized protein</fullName>
    </submittedName>
</protein>
<evidence type="ECO:0000313" key="2">
    <source>
        <dbReference type="Proteomes" id="UP000663720"/>
    </source>
</evidence>
<gene>
    <name evidence="1" type="ORF">dnl_20760</name>
</gene>
<sequence length="37" mass="4286">MTETRKAGKIFISKLYSWKYSLDTGRKAGKLNSKQYS</sequence>
<dbReference type="EMBL" id="CP061799">
    <property type="protein sequence ID" value="QTA79796.1"/>
    <property type="molecule type" value="Genomic_DNA"/>
</dbReference>
<evidence type="ECO:0000313" key="1">
    <source>
        <dbReference type="EMBL" id="QTA79796.1"/>
    </source>
</evidence>
<reference evidence="1" key="1">
    <citation type="journal article" date="2021" name="Microb. Physiol.">
        <title>Proteogenomic Insights into the Physiology of Marine, Sulfate-Reducing, Filamentous Desulfonema limicola and Desulfonema magnum.</title>
        <authorList>
            <person name="Schnaars V."/>
            <person name="Wohlbrand L."/>
            <person name="Scheve S."/>
            <person name="Hinrichs C."/>
            <person name="Reinhardt R."/>
            <person name="Rabus R."/>
        </authorList>
    </citation>
    <scope>NUCLEOTIDE SEQUENCE</scope>
    <source>
        <strain evidence="1">5ac10</strain>
    </source>
</reference>
<dbReference type="Proteomes" id="UP000663720">
    <property type="component" value="Chromosome"/>
</dbReference>